<organism evidence="1">
    <name type="scientific">viral metagenome</name>
    <dbReference type="NCBI Taxonomy" id="1070528"/>
    <lineage>
        <taxon>unclassified sequences</taxon>
        <taxon>metagenomes</taxon>
        <taxon>organismal metagenomes</taxon>
    </lineage>
</organism>
<accession>A0A6C0IJ88</accession>
<protein>
    <submittedName>
        <fullName evidence="1">Uncharacterized protein</fullName>
    </submittedName>
</protein>
<evidence type="ECO:0000313" key="1">
    <source>
        <dbReference type="EMBL" id="QHT93224.1"/>
    </source>
</evidence>
<name>A0A6C0IJ88_9ZZZZ</name>
<proteinExistence type="predicted"/>
<reference evidence="1" key="1">
    <citation type="journal article" date="2020" name="Nature">
        <title>Giant virus diversity and host interactions through global metagenomics.</title>
        <authorList>
            <person name="Schulz F."/>
            <person name="Roux S."/>
            <person name="Paez-Espino D."/>
            <person name="Jungbluth S."/>
            <person name="Walsh D.A."/>
            <person name="Denef V.J."/>
            <person name="McMahon K.D."/>
            <person name="Konstantinidis K.T."/>
            <person name="Eloe-Fadrosh E.A."/>
            <person name="Kyrpides N.C."/>
            <person name="Woyke T."/>
        </authorList>
    </citation>
    <scope>NUCLEOTIDE SEQUENCE</scope>
    <source>
        <strain evidence="1">GVMAG-M-3300023210-19</strain>
    </source>
</reference>
<sequence length="158" mass="18608">MDIQELFEQAKQDPSLLSTINIDELLEDTNDVKNDYLQDKTFGEIKKEIYDALEEEVEDPRLIEKYMERLSEYRYVDELGELHNGKHIRWVRRGNNKLTNGGIVVEVKFVDNGINVLCKNAMHKFIQFKYDDCVIFQKLSIDEQLILTVNQHVQSEIN</sequence>
<dbReference type="EMBL" id="MN740203">
    <property type="protein sequence ID" value="QHT93224.1"/>
    <property type="molecule type" value="Genomic_DNA"/>
</dbReference>
<dbReference type="AlphaFoldDB" id="A0A6C0IJ88"/>